<protein>
    <recommendedName>
        <fullName evidence="2">histidine kinase</fullName>
        <ecNumber evidence="2">2.7.13.3</ecNumber>
    </recommendedName>
</protein>
<keyword evidence="6" id="KW-0812">Transmembrane</keyword>
<evidence type="ECO:0000259" key="7">
    <source>
        <dbReference type="PROSITE" id="PS50109"/>
    </source>
</evidence>
<keyword evidence="3" id="KW-0808">Transferase</keyword>
<proteinExistence type="predicted"/>
<evidence type="ECO:0000256" key="6">
    <source>
        <dbReference type="SAM" id="Phobius"/>
    </source>
</evidence>
<dbReference type="PROSITE" id="PS50109">
    <property type="entry name" value="HIS_KIN"/>
    <property type="match status" value="1"/>
</dbReference>
<dbReference type="SMART" id="SM00387">
    <property type="entry name" value="HATPase_c"/>
    <property type="match status" value="1"/>
</dbReference>
<dbReference type="GO" id="GO:0004673">
    <property type="term" value="F:protein histidine kinase activity"/>
    <property type="evidence" value="ECO:0007669"/>
    <property type="project" value="UniProtKB-EC"/>
</dbReference>
<evidence type="ECO:0000256" key="4">
    <source>
        <dbReference type="ARBA" id="ARBA00022777"/>
    </source>
</evidence>
<dbReference type="Proteomes" id="UP000198480">
    <property type="component" value="Unassembled WGS sequence"/>
</dbReference>
<dbReference type="EMBL" id="FZOK01000003">
    <property type="protein sequence ID" value="SNS08426.1"/>
    <property type="molecule type" value="Genomic_DNA"/>
</dbReference>
<dbReference type="InterPro" id="IPR036890">
    <property type="entry name" value="HATPase_C_sf"/>
</dbReference>
<dbReference type="PANTHER" id="PTHR24421:SF10">
    <property type="entry name" value="NITRATE_NITRITE SENSOR PROTEIN NARQ"/>
    <property type="match status" value="1"/>
</dbReference>
<dbReference type="OrthoDB" id="9760839at2"/>
<feature type="domain" description="Histidine kinase" evidence="7">
    <location>
        <begin position="69"/>
        <end position="253"/>
    </location>
</feature>
<dbReference type="AlphaFoldDB" id="A0A239BKM4"/>
<dbReference type="InterPro" id="IPR004358">
    <property type="entry name" value="Sig_transdc_His_kin-like_C"/>
</dbReference>
<dbReference type="InterPro" id="IPR003594">
    <property type="entry name" value="HATPase_dom"/>
</dbReference>
<keyword evidence="5" id="KW-0902">Two-component regulatory system</keyword>
<evidence type="ECO:0000256" key="3">
    <source>
        <dbReference type="ARBA" id="ARBA00022679"/>
    </source>
</evidence>
<dbReference type="PRINTS" id="PR00344">
    <property type="entry name" value="BCTRLSENSOR"/>
</dbReference>
<keyword evidence="6" id="KW-1133">Transmembrane helix</keyword>
<dbReference type="InterPro" id="IPR005467">
    <property type="entry name" value="His_kinase_dom"/>
</dbReference>
<comment type="catalytic activity">
    <reaction evidence="1">
        <text>ATP + protein L-histidine = ADP + protein N-phospho-L-histidine.</text>
        <dbReference type="EC" id="2.7.13.3"/>
    </reaction>
</comment>
<keyword evidence="4 8" id="KW-0418">Kinase</keyword>
<evidence type="ECO:0000313" key="9">
    <source>
        <dbReference type="Proteomes" id="UP000198480"/>
    </source>
</evidence>
<feature type="transmembrane region" description="Helical" evidence="6">
    <location>
        <begin position="6"/>
        <end position="32"/>
    </location>
</feature>
<name>A0A239BKM4_9BACT</name>
<dbReference type="RefSeq" id="WP_089238208.1">
    <property type="nucleotide sequence ID" value="NZ_FZOK01000003.1"/>
</dbReference>
<evidence type="ECO:0000256" key="5">
    <source>
        <dbReference type="ARBA" id="ARBA00023012"/>
    </source>
</evidence>
<dbReference type="CDD" id="cd16917">
    <property type="entry name" value="HATPase_UhpB-NarQ-NarX-like"/>
    <property type="match status" value="1"/>
</dbReference>
<dbReference type="Pfam" id="PF02518">
    <property type="entry name" value="HATPase_c"/>
    <property type="match status" value="1"/>
</dbReference>
<dbReference type="SUPFAM" id="SSF55874">
    <property type="entry name" value="ATPase domain of HSP90 chaperone/DNA topoisomerase II/histidine kinase"/>
    <property type="match status" value="1"/>
</dbReference>
<dbReference type="GO" id="GO:0000160">
    <property type="term" value="P:phosphorelay signal transduction system"/>
    <property type="evidence" value="ECO:0007669"/>
    <property type="project" value="UniProtKB-KW"/>
</dbReference>
<gene>
    <name evidence="8" type="ORF">SAMN06295967_10366</name>
</gene>
<dbReference type="Gene3D" id="3.30.565.10">
    <property type="entry name" value="Histidine kinase-like ATPase, C-terminal domain"/>
    <property type="match status" value="1"/>
</dbReference>
<sequence>MVQDTPSVFVIILSGFILMLLMGSFIILMVLLHRKRQIENKQRLEALQAEFDKTILNAEKEIQEETLSHVGRELHDNIGQLLSLTKLTLNSSKPEKIQEGRQLVNQVIKEVRTLSKDLNLDWVNAIDLEAFIKRELSKLEDLNFCQIEFERIGEPEGVDQSKKLVLIRVIQECLNNVIKHAKPKRLGINLVQNPQHLEVHIEDDGVGFDTEKASNGSGMYNLQKRMQTIGGSISITSELGKGTLVKLILPNSIA</sequence>
<organism evidence="8 9">
    <name type="scientific">Belliella buryatensis</name>
    <dbReference type="NCBI Taxonomy" id="1500549"/>
    <lineage>
        <taxon>Bacteria</taxon>
        <taxon>Pseudomonadati</taxon>
        <taxon>Bacteroidota</taxon>
        <taxon>Cytophagia</taxon>
        <taxon>Cytophagales</taxon>
        <taxon>Cyclobacteriaceae</taxon>
        <taxon>Belliella</taxon>
    </lineage>
</organism>
<evidence type="ECO:0000256" key="1">
    <source>
        <dbReference type="ARBA" id="ARBA00000085"/>
    </source>
</evidence>
<keyword evidence="9" id="KW-1185">Reference proteome</keyword>
<dbReference type="EC" id="2.7.13.3" evidence="2"/>
<reference evidence="9" key="1">
    <citation type="submission" date="2017-06" db="EMBL/GenBank/DDBJ databases">
        <authorList>
            <person name="Varghese N."/>
            <person name="Submissions S."/>
        </authorList>
    </citation>
    <scope>NUCLEOTIDE SEQUENCE [LARGE SCALE GENOMIC DNA]</scope>
    <source>
        <strain evidence="9">5C</strain>
    </source>
</reference>
<evidence type="ECO:0000313" key="8">
    <source>
        <dbReference type="EMBL" id="SNS08426.1"/>
    </source>
</evidence>
<keyword evidence="6" id="KW-0472">Membrane</keyword>
<accession>A0A239BKM4</accession>
<dbReference type="PANTHER" id="PTHR24421">
    <property type="entry name" value="NITRATE/NITRITE SENSOR PROTEIN NARX-RELATED"/>
    <property type="match status" value="1"/>
</dbReference>
<dbReference type="InterPro" id="IPR050482">
    <property type="entry name" value="Sensor_HK_TwoCompSys"/>
</dbReference>
<evidence type="ECO:0000256" key="2">
    <source>
        <dbReference type="ARBA" id="ARBA00012438"/>
    </source>
</evidence>